<dbReference type="InterPro" id="IPR001347">
    <property type="entry name" value="SIS_dom"/>
</dbReference>
<feature type="domain" description="SIS" evidence="5">
    <location>
        <begin position="120"/>
        <end position="265"/>
    </location>
</feature>
<dbReference type="OrthoDB" id="63027at2"/>
<protein>
    <submittedName>
        <fullName evidence="6">Transcriptional regulator, RpiR family</fullName>
    </submittedName>
</protein>
<dbReference type="SUPFAM" id="SSF53697">
    <property type="entry name" value="SIS domain"/>
    <property type="match status" value="1"/>
</dbReference>
<dbReference type="RefSeq" id="WP_137329712.1">
    <property type="nucleotide sequence ID" value="NZ_CP040058.1"/>
</dbReference>
<dbReference type="GO" id="GO:1901135">
    <property type="term" value="P:carbohydrate derivative metabolic process"/>
    <property type="evidence" value="ECO:0007669"/>
    <property type="project" value="InterPro"/>
</dbReference>
<feature type="domain" description="HTH rpiR-type" evidence="4">
    <location>
        <begin position="5"/>
        <end position="81"/>
    </location>
</feature>
<keyword evidence="7" id="KW-1185">Reference proteome</keyword>
<dbReference type="InterPro" id="IPR046348">
    <property type="entry name" value="SIS_dom_sf"/>
</dbReference>
<dbReference type="Gene3D" id="1.10.10.10">
    <property type="entry name" value="Winged helix-like DNA-binding domain superfamily/Winged helix DNA-binding domain"/>
    <property type="match status" value="1"/>
</dbReference>
<evidence type="ECO:0000256" key="1">
    <source>
        <dbReference type="ARBA" id="ARBA00023015"/>
    </source>
</evidence>
<dbReference type="PANTHER" id="PTHR30514">
    <property type="entry name" value="GLUCOKINASE"/>
    <property type="match status" value="1"/>
</dbReference>
<evidence type="ECO:0000256" key="3">
    <source>
        <dbReference type="ARBA" id="ARBA00023163"/>
    </source>
</evidence>
<dbReference type="CDD" id="cd05013">
    <property type="entry name" value="SIS_RpiR"/>
    <property type="match status" value="1"/>
</dbReference>
<sequence length="286" mass="31508">MSSEINVLDSIDNLYQQLFSKEKQIADYIKDHPDEVVMMNVSQLAKASGTSEATVVRTCKHLGYQGYYQLRLILSRDIGTKSNDIGIDADTDFVSYTFERNIQNLRNLSSNLSKDVLLQCALILLKAPAVHIIATGNTTPIALDLSFRLSRFGVQSFSSSISEYYLNNVSLGSKEDVVIAISGSGTSKQVLQAADIAKDIGMTIMSITSDSDSPLARVSDHILSSTEEHPLFNETKEPLSHLCSMAICDALLYAVKICLLTQTSKSFPSLKKRTDEMEVYLSTTKL</sequence>
<dbReference type="SUPFAM" id="SSF46689">
    <property type="entry name" value="Homeodomain-like"/>
    <property type="match status" value="1"/>
</dbReference>
<accession>A0A4P8II08</accession>
<dbReference type="InterPro" id="IPR000281">
    <property type="entry name" value="HTH_RpiR"/>
</dbReference>
<dbReference type="GO" id="GO:0097367">
    <property type="term" value="F:carbohydrate derivative binding"/>
    <property type="evidence" value="ECO:0007669"/>
    <property type="project" value="InterPro"/>
</dbReference>
<evidence type="ECO:0000259" key="5">
    <source>
        <dbReference type="PROSITE" id="PS51464"/>
    </source>
</evidence>
<dbReference type="AlphaFoldDB" id="A0A4P8II08"/>
<organism evidence="6 7">
    <name type="scientific">Anaerostipes rhamnosivorans</name>
    <dbReference type="NCBI Taxonomy" id="1229621"/>
    <lineage>
        <taxon>Bacteria</taxon>
        <taxon>Bacillati</taxon>
        <taxon>Bacillota</taxon>
        <taxon>Clostridia</taxon>
        <taxon>Lachnospirales</taxon>
        <taxon>Lachnospiraceae</taxon>
        <taxon>Anaerostipes</taxon>
    </lineage>
</organism>
<dbReference type="PROSITE" id="PS51464">
    <property type="entry name" value="SIS"/>
    <property type="match status" value="1"/>
</dbReference>
<dbReference type="InterPro" id="IPR035472">
    <property type="entry name" value="RpiR-like_SIS"/>
</dbReference>
<proteinExistence type="predicted"/>
<dbReference type="KEGG" id="arf:AR1Y2_3041"/>
<keyword evidence="2" id="KW-0238">DNA-binding</keyword>
<dbReference type="Pfam" id="PF01380">
    <property type="entry name" value="SIS"/>
    <property type="match status" value="1"/>
</dbReference>
<dbReference type="Gene3D" id="3.40.50.10490">
    <property type="entry name" value="Glucose-6-phosphate isomerase like protein, domain 1"/>
    <property type="match status" value="1"/>
</dbReference>
<reference evidence="6 7" key="1">
    <citation type="submission" date="2019-05" db="EMBL/GenBank/DDBJ databases">
        <title>Complete genome sequencing of Anaerostipes rhamnosivorans.</title>
        <authorList>
            <person name="Bui T.P.N."/>
            <person name="de Vos W.M."/>
        </authorList>
    </citation>
    <scope>NUCLEOTIDE SEQUENCE [LARGE SCALE GENOMIC DNA]</scope>
    <source>
        <strain evidence="6 7">1y2</strain>
    </source>
</reference>
<evidence type="ECO:0000256" key="2">
    <source>
        <dbReference type="ARBA" id="ARBA00023125"/>
    </source>
</evidence>
<evidence type="ECO:0000259" key="4">
    <source>
        <dbReference type="PROSITE" id="PS51071"/>
    </source>
</evidence>
<dbReference type="EMBL" id="CP040058">
    <property type="protein sequence ID" value="QCP36495.1"/>
    <property type="molecule type" value="Genomic_DNA"/>
</dbReference>
<name>A0A4P8II08_9FIRM</name>
<dbReference type="PROSITE" id="PS51071">
    <property type="entry name" value="HTH_RPIR"/>
    <property type="match status" value="1"/>
</dbReference>
<dbReference type="PANTHER" id="PTHR30514:SF1">
    <property type="entry name" value="HTH-TYPE TRANSCRIPTIONAL REGULATOR HEXR-RELATED"/>
    <property type="match status" value="1"/>
</dbReference>
<dbReference type="InterPro" id="IPR047640">
    <property type="entry name" value="RpiR-like"/>
</dbReference>
<gene>
    <name evidence="6" type="ORF">AR1Y2_3041</name>
</gene>
<dbReference type="GO" id="GO:0003700">
    <property type="term" value="F:DNA-binding transcription factor activity"/>
    <property type="evidence" value="ECO:0007669"/>
    <property type="project" value="InterPro"/>
</dbReference>
<keyword evidence="3" id="KW-0804">Transcription</keyword>
<keyword evidence="1" id="KW-0805">Transcription regulation</keyword>
<evidence type="ECO:0000313" key="6">
    <source>
        <dbReference type="EMBL" id="QCP36495.1"/>
    </source>
</evidence>
<dbReference type="GO" id="GO:0003677">
    <property type="term" value="F:DNA binding"/>
    <property type="evidence" value="ECO:0007669"/>
    <property type="project" value="UniProtKB-KW"/>
</dbReference>
<dbReference type="Pfam" id="PF01418">
    <property type="entry name" value="HTH_6"/>
    <property type="match status" value="1"/>
</dbReference>
<dbReference type="Proteomes" id="UP000298653">
    <property type="component" value="Chromosome"/>
</dbReference>
<dbReference type="InterPro" id="IPR036388">
    <property type="entry name" value="WH-like_DNA-bd_sf"/>
</dbReference>
<dbReference type="InterPro" id="IPR009057">
    <property type="entry name" value="Homeodomain-like_sf"/>
</dbReference>
<evidence type="ECO:0000313" key="7">
    <source>
        <dbReference type="Proteomes" id="UP000298653"/>
    </source>
</evidence>